<feature type="signal peptide" evidence="4">
    <location>
        <begin position="1"/>
        <end position="21"/>
    </location>
</feature>
<dbReference type="PANTHER" id="PTHR24251:SF30">
    <property type="entry name" value="MEMBRANE FRIZZLED-RELATED PROTEIN"/>
    <property type="match status" value="1"/>
</dbReference>
<dbReference type="InterPro" id="IPR000859">
    <property type="entry name" value="CUB_dom"/>
</dbReference>
<keyword evidence="4" id="KW-0732">Signal</keyword>
<accession>A0AAN9BMF4</accession>
<evidence type="ECO:0000256" key="1">
    <source>
        <dbReference type="ARBA" id="ARBA00022737"/>
    </source>
</evidence>
<sequence>MFFFFAILTLTSVLPVLHSDAQDLVLVTPCGHNVTIPQGENATELLVNATFDNPQPLGASCSWVIPSPNSSASNQILLNVDELASLACGTNAFSLFEWDPRSSLNDHHRHPLTLYCFSTWPQDYQGVVSRPGFSILVSLNTTSALPEEFSVFFRLLTTSFADLCPETGRKVIDVPPGVFEQHENSLNLNHPSLVGRIPDYMTCRWEFRSRFGEAVVLRLKTYFGPNPPGPGVCPGNDTLLISDEENSDSTITIPYCKDPGVDYVYTGVTGKVFVTLQTDDTGGAYPDFYIYYWILDSCPTFSNLQSVLGQEEVIKGISNGVPMVGQNTSCYWVIESLSLSNSVVKLTRLQVDDQFQQNCDVSQDYLLINGKRNISLCSNSSNKGLFPIWSKSWRLEVTFHSQPTSSSRSFLLYYTGVRSGQCQGHPQFEWARDHVKNVALHPVQAEDTSEGSVCQWLFEAVTTGYVVQVELTRATSDTDPVGVEFNEDTCIYDSFSIYSGDTANDQTKINATCAKTPQRGSLIRYTSSSRNMLFVHHRDPHVPESGFVMEVRQIRDPATNGGSAPGNKMTLRGMQSVMLFFCFVLDFLGYV</sequence>
<dbReference type="PROSITE" id="PS01180">
    <property type="entry name" value="CUB"/>
    <property type="match status" value="2"/>
</dbReference>
<evidence type="ECO:0000313" key="6">
    <source>
        <dbReference type="EMBL" id="KAK7107811.1"/>
    </source>
</evidence>
<protein>
    <recommendedName>
        <fullName evidence="5">CUB domain-containing protein</fullName>
    </recommendedName>
</protein>
<dbReference type="Gene3D" id="2.60.120.290">
    <property type="entry name" value="Spermadhesin, CUB domain"/>
    <property type="match status" value="3"/>
</dbReference>
<dbReference type="AlphaFoldDB" id="A0AAN9BMF4"/>
<dbReference type="SUPFAM" id="SSF49854">
    <property type="entry name" value="Spermadhesin, CUB domain"/>
    <property type="match status" value="3"/>
</dbReference>
<feature type="domain" description="CUB" evidence="5">
    <location>
        <begin position="422"/>
        <end position="554"/>
    </location>
</feature>
<proteinExistence type="predicted"/>
<evidence type="ECO:0000259" key="5">
    <source>
        <dbReference type="PROSITE" id="PS01180"/>
    </source>
</evidence>
<name>A0AAN9BMF4_9CAEN</name>
<dbReference type="InterPro" id="IPR035914">
    <property type="entry name" value="Sperma_CUB_dom_sf"/>
</dbReference>
<evidence type="ECO:0000256" key="4">
    <source>
        <dbReference type="SAM" id="SignalP"/>
    </source>
</evidence>
<comment type="caution">
    <text evidence="6">The sequence shown here is derived from an EMBL/GenBank/DDBJ whole genome shotgun (WGS) entry which is preliminary data.</text>
</comment>
<evidence type="ECO:0000256" key="2">
    <source>
        <dbReference type="ARBA" id="ARBA00023157"/>
    </source>
</evidence>
<comment type="caution">
    <text evidence="3">Lacks conserved residue(s) required for the propagation of feature annotation.</text>
</comment>
<reference evidence="6 7" key="1">
    <citation type="submission" date="2024-02" db="EMBL/GenBank/DDBJ databases">
        <title>Chromosome-scale genome assembly of the rough periwinkle Littorina saxatilis.</title>
        <authorList>
            <person name="De Jode A."/>
            <person name="Faria R."/>
            <person name="Formenti G."/>
            <person name="Sims Y."/>
            <person name="Smith T.P."/>
            <person name="Tracey A."/>
            <person name="Wood J.M.D."/>
            <person name="Zagrodzka Z.B."/>
            <person name="Johannesson K."/>
            <person name="Butlin R.K."/>
            <person name="Leder E.H."/>
        </authorList>
    </citation>
    <scope>NUCLEOTIDE SEQUENCE [LARGE SCALE GENOMIC DNA]</scope>
    <source>
        <strain evidence="6">Snail1</strain>
        <tissue evidence="6">Muscle</tissue>
    </source>
</reference>
<dbReference type="Proteomes" id="UP001374579">
    <property type="component" value="Unassembled WGS sequence"/>
</dbReference>
<feature type="domain" description="CUB" evidence="5">
    <location>
        <begin position="30"/>
        <end position="156"/>
    </location>
</feature>
<feature type="chain" id="PRO_5043045373" description="CUB domain-containing protein" evidence="4">
    <location>
        <begin position="22"/>
        <end position="591"/>
    </location>
</feature>
<keyword evidence="1" id="KW-0677">Repeat</keyword>
<keyword evidence="2" id="KW-1015">Disulfide bond</keyword>
<organism evidence="6 7">
    <name type="scientific">Littorina saxatilis</name>
    <dbReference type="NCBI Taxonomy" id="31220"/>
    <lineage>
        <taxon>Eukaryota</taxon>
        <taxon>Metazoa</taxon>
        <taxon>Spiralia</taxon>
        <taxon>Lophotrochozoa</taxon>
        <taxon>Mollusca</taxon>
        <taxon>Gastropoda</taxon>
        <taxon>Caenogastropoda</taxon>
        <taxon>Littorinimorpha</taxon>
        <taxon>Littorinoidea</taxon>
        <taxon>Littorinidae</taxon>
        <taxon>Littorina</taxon>
    </lineage>
</organism>
<dbReference type="PANTHER" id="PTHR24251">
    <property type="entry name" value="OVOCHYMASE-RELATED"/>
    <property type="match status" value="1"/>
</dbReference>
<dbReference type="EMBL" id="JBAMIC010000004">
    <property type="protein sequence ID" value="KAK7107811.1"/>
    <property type="molecule type" value="Genomic_DNA"/>
</dbReference>
<gene>
    <name evidence="6" type="ORF">V1264_015662</name>
</gene>
<keyword evidence="7" id="KW-1185">Reference proteome</keyword>
<evidence type="ECO:0000256" key="3">
    <source>
        <dbReference type="PROSITE-ProRule" id="PRU00059"/>
    </source>
</evidence>
<evidence type="ECO:0000313" key="7">
    <source>
        <dbReference type="Proteomes" id="UP001374579"/>
    </source>
</evidence>